<evidence type="ECO:0008006" key="3">
    <source>
        <dbReference type="Google" id="ProtNLM"/>
    </source>
</evidence>
<dbReference type="EMBL" id="JAEDAE010000005">
    <property type="protein sequence ID" value="MBH8558995.1"/>
    <property type="molecule type" value="Genomic_DNA"/>
</dbReference>
<keyword evidence="2" id="KW-1185">Reference proteome</keyword>
<gene>
    <name evidence="1" type="ORF">I7X13_13095</name>
</gene>
<accession>A0ABS0Q8K9</accession>
<name>A0ABS0Q8K9_9BACT</name>
<comment type="caution">
    <text evidence="1">The sequence shown here is derived from an EMBL/GenBank/DDBJ whole genome shotgun (WGS) entry which is preliminary data.</text>
</comment>
<dbReference type="Proteomes" id="UP000625631">
    <property type="component" value="Unassembled WGS sequence"/>
</dbReference>
<evidence type="ECO:0000313" key="1">
    <source>
        <dbReference type="EMBL" id="MBH8558995.1"/>
    </source>
</evidence>
<reference evidence="1 2" key="1">
    <citation type="submission" date="2020-12" db="EMBL/GenBank/DDBJ databases">
        <title>Hymenobacter sp.</title>
        <authorList>
            <person name="Kim M.K."/>
        </authorList>
    </citation>
    <scope>NUCLEOTIDE SEQUENCE [LARGE SCALE GENOMIC DNA]</scope>
    <source>
        <strain evidence="1 2">BT442</strain>
    </source>
</reference>
<organism evidence="1 2">
    <name type="scientific">Hymenobacter negativus</name>
    <dbReference type="NCBI Taxonomy" id="2795026"/>
    <lineage>
        <taxon>Bacteria</taxon>
        <taxon>Pseudomonadati</taxon>
        <taxon>Bacteroidota</taxon>
        <taxon>Cytophagia</taxon>
        <taxon>Cytophagales</taxon>
        <taxon>Hymenobacteraceae</taxon>
        <taxon>Hymenobacter</taxon>
    </lineage>
</organism>
<protein>
    <recommendedName>
        <fullName evidence="3">Phage tail assembly protein</fullName>
    </recommendedName>
</protein>
<proteinExistence type="predicted"/>
<dbReference type="RefSeq" id="WP_198075846.1">
    <property type="nucleotide sequence ID" value="NZ_JAEDAE010000005.1"/>
</dbReference>
<evidence type="ECO:0000313" key="2">
    <source>
        <dbReference type="Proteomes" id="UP000625631"/>
    </source>
</evidence>
<sequence length="126" mass="13219">MKSTPSSLAPLTADATRGEVLLTIGGRQRLIRFGLKFLKALTEQRGGNGPTDVLETLEKAPLAALLDMATLAITLCVPAAELPEDFDALQAMDELPAAEQTQLFSVLLASVSANPLMAALTQTKAA</sequence>